<dbReference type="AlphaFoldDB" id="A0A2S9QP82"/>
<evidence type="ECO:0000256" key="1">
    <source>
        <dbReference type="SAM" id="SignalP"/>
    </source>
</evidence>
<keyword evidence="3" id="KW-1185">Reference proteome</keyword>
<sequence length="156" mass="15987">MVRRAGGALLGAVCAAALAGCGITVPTDPDGTLDRVMGGELRVGVSPDPGLVEDRGAEPSGPLADLAGDFAESVGARPEWTVGSEETLVRGLESGDLDLVVGGFTEDTPWIDRAGITRGYGGIDGADGRRIVLLVPLGENALLSELETFLDEEVGR</sequence>
<gene>
    <name evidence="2" type="ORF">B4915_06030</name>
</gene>
<feature type="chain" id="PRO_5039537358" description="ABC transporter substrate-binding protein" evidence="1">
    <location>
        <begin position="20"/>
        <end position="156"/>
    </location>
</feature>
<evidence type="ECO:0000313" key="2">
    <source>
        <dbReference type="EMBL" id="PRI11397.1"/>
    </source>
</evidence>
<protein>
    <recommendedName>
        <fullName evidence="4">ABC transporter substrate-binding protein</fullName>
    </recommendedName>
</protein>
<organism evidence="2 3">
    <name type="scientific">Leucobacter massiliensis</name>
    <dbReference type="NCBI Taxonomy" id="1686285"/>
    <lineage>
        <taxon>Bacteria</taxon>
        <taxon>Bacillati</taxon>
        <taxon>Actinomycetota</taxon>
        <taxon>Actinomycetes</taxon>
        <taxon>Micrococcales</taxon>
        <taxon>Microbacteriaceae</taxon>
        <taxon>Leucobacter</taxon>
    </lineage>
</organism>
<feature type="signal peptide" evidence="1">
    <location>
        <begin position="1"/>
        <end position="19"/>
    </location>
</feature>
<dbReference type="OrthoDB" id="6150901at2"/>
<name>A0A2S9QP82_9MICO</name>
<dbReference type="Proteomes" id="UP000238650">
    <property type="component" value="Unassembled WGS sequence"/>
</dbReference>
<dbReference type="SUPFAM" id="SSF53850">
    <property type="entry name" value="Periplasmic binding protein-like II"/>
    <property type="match status" value="1"/>
</dbReference>
<keyword evidence="1" id="KW-0732">Signal</keyword>
<reference evidence="2 3" key="1">
    <citation type="journal article" date="2017" name="New Microbes New Infect">
        <title>Genome sequence of 'Leucobacter massiliensis' sp. nov. isolated from human pharynx after travel to the 2014 Hajj.</title>
        <authorList>
            <person name="Leangapichart T."/>
            <person name="Gautret P."/>
            <person name="Nguyen T.T."/>
            <person name="Armstrong N."/>
            <person name="Rolain J.M."/>
        </authorList>
    </citation>
    <scope>NUCLEOTIDE SEQUENCE [LARGE SCALE GENOMIC DNA]</scope>
    <source>
        <strain evidence="2 3">122RC15</strain>
    </source>
</reference>
<dbReference type="Gene3D" id="3.40.190.10">
    <property type="entry name" value="Periplasmic binding protein-like II"/>
    <property type="match status" value="1"/>
</dbReference>
<evidence type="ECO:0008006" key="4">
    <source>
        <dbReference type="Google" id="ProtNLM"/>
    </source>
</evidence>
<accession>A0A2S9QP82</accession>
<dbReference type="PROSITE" id="PS51257">
    <property type="entry name" value="PROKAR_LIPOPROTEIN"/>
    <property type="match status" value="1"/>
</dbReference>
<evidence type="ECO:0000313" key="3">
    <source>
        <dbReference type="Proteomes" id="UP000238650"/>
    </source>
</evidence>
<comment type="caution">
    <text evidence="2">The sequence shown here is derived from an EMBL/GenBank/DDBJ whole genome shotgun (WGS) entry which is preliminary data.</text>
</comment>
<proteinExistence type="predicted"/>
<dbReference type="EMBL" id="MWZD01000016">
    <property type="protein sequence ID" value="PRI11397.1"/>
    <property type="molecule type" value="Genomic_DNA"/>
</dbReference>